<dbReference type="EMBL" id="AP018449">
    <property type="protein sequence ID" value="BBB91297.1"/>
    <property type="molecule type" value="Genomic_DNA"/>
</dbReference>
<evidence type="ECO:0000313" key="3">
    <source>
        <dbReference type="Proteomes" id="UP000276437"/>
    </source>
</evidence>
<keyword evidence="3" id="KW-1185">Reference proteome</keyword>
<accession>A0A348AJP9</accession>
<gene>
    <name evidence="2" type="ORF">MAMMFC1_01969</name>
</gene>
<evidence type="ECO:0000256" key="1">
    <source>
        <dbReference type="SAM" id="SignalP"/>
    </source>
</evidence>
<dbReference type="AlphaFoldDB" id="A0A348AJP9"/>
<proteinExistence type="predicted"/>
<feature type="signal peptide" evidence="1">
    <location>
        <begin position="1"/>
        <end position="29"/>
    </location>
</feature>
<reference evidence="2 3" key="1">
    <citation type="journal article" date="2018" name="Int. J. Syst. Evol. Microbiol.">
        <title>Methylomusa anaerophila gen. nov., sp. nov., an anaerobic methanol-utilizing bacterium isolated from a microbial fuel cell.</title>
        <authorList>
            <person name="Amano N."/>
            <person name="Yamamuro A."/>
            <person name="Miyahara M."/>
            <person name="Kouzuma A."/>
            <person name="Abe T."/>
            <person name="Watanabe K."/>
        </authorList>
    </citation>
    <scope>NUCLEOTIDE SEQUENCE [LARGE SCALE GENOMIC DNA]</scope>
    <source>
        <strain evidence="2 3">MMFC1</strain>
    </source>
</reference>
<dbReference type="KEGG" id="mana:MAMMFC1_01969"/>
<dbReference type="Proteomes" id="UP000276437">
    <property type="component" value="Chromosome"/>
</dbReference>
<dbReference type="RefSeq" id="WP_126308334.1">
    <property type="nucleotide sequence ID" value="NZ_AP018449.1"/>
</dbReference>
<dbReference type="OrthoDB" id="1669152at2"/>
<name>A0A348AJP9_9FIRM</name>
<feature type="chain" id="PRO_5016783508" evidence="1">
    <location>
        <begin position="30"/>
        <end position="219"/>
    </location>
</feature>
<sequence>MNLIGKSAKKTVAILAAGAFILTGAGAFAAQTSPVLNDKPGQYQHKAKSRHEISPEKAAQRIAEISGASQETILKYNQQGHSFRDLSKAAFFAKVSGKSLDDVLALKTADNSWKDVRESLNISTDQIKAAAQEIAATRLSARLNLSKENIQALFREGYRQRDIAMAGILAKHTGKPVQDILSMKKINNSWQSVAASLGVDKEAFKQDVKAFRLYPDSNK</sequence>
<organism evidence="2 3">
    <name type="scientific">Methylomusa anaerophila</name>
    <dbReference type="NCBI Taxonomy" id="1930071"/>
    <lineage>
        <taxon>Bacteria</taxon>
        <taxon>Bacillati</taxon>
        <taxon>Bacillota</taxon>
        <taxon>Negativicutes</taxon>
        <taxon>Selenomonadales</taxon>
        <taxon>Sporomusaceae</taxon>
        <taxon>Methylomusa</taxon>
    </lineage>
</organism>
<keyword evidence="1" id="KW-0732">Signal</keyword>
<protein>
    <submittedName>
        <fullName evidence="2">Uncharacterized protein</fullName>
    </submittedName>
</protein>
<evidence type="ECO:0000313" key="2">
    <source>
        <dbReference type="EMBL" id="BBB91297.1"/>
    </source>
</evidence>